<feature type="domain" description="Major facilitator superfamily (MFS) profile" evidence="8">
    <location>
        <begin position="28"/>
        <end position="438"/>
    </location>
</feature>
<dbReference type="FunFam" id="1.20.1250.20:FF:000003">
    <property type="entry name" value="Solute carrier family 17 member 3"/>
    <property type="match status" value="1"/>
</dbReference>
<dbReference type="GO" id="GO:0015293">
    <property type="term" value="F:symporter activity"/>
    <property type="evidence" value="ECO:0007669"/>
    <property type="project" value="UniProtKB-KW"/>
</dbReference>
<feature type="transmembrane region" description="Helical" evidence="7">
    <location>
        <begin position="66"/>
        <end position="86"/>
    </location>
</feature>
<evidence type="ECO:0000256" key="2">
    <source>
        <dbReference type="ARBA" id="ARBA00022448"/>
    </source>
</evidence>
<name>A0A8D8AG78_CULPI</name>
<dbReference type="InterPro" id="IPR050382">
    <property type="entry name" value="MFS_Na/Anion_cotransporter"/>
</dbReference>
<feature type="transmembrane region" description="Helical" evidence="7">
    <location>
        <begin position="93"/>
        <end position="112"/>
    </location>
</feature>
<feature type="transmembrane region" description="Helical" evidence="7">
    <location>
        <begin position="154"/>
        <end position="172"/>
    </location>
</feature>
<feature type="transmembrane region" description="Helical" evidence="7">
    <location>
        <begin position="184"/>
        <end position="203"/>
    </location>
</feature>
<keyword evidence="3 7" id="KW-0812">Transmembrane</keyword>
<evidence type="ECO:0000313" key="9">
    <source>
        <dbReference type="EMBL" id="CAG6456549.1"/>
    </source>
</evidence>
<evidence type="ECO:0000256" key="7">
    <source>
        <dbReference type="SAM" id="Phobius"/>
    </source>
</evidence>
<dbReference type="InterPro" id="IPR036259">
    <property type="entry name" value="MFS_trans_sf"/>
</dbReference>
<feature type="transmembrane region" description="Helical" evidence="7">
    <location>
        <begin position="283"/>
        <end position="303"/>
    </location>
</feature>
<dbReference type="Pfam" id="PF07690">
    <property type="entry name" value="MFS_1"/>
    <property type="match status" value="1"/>
</dbReference>
<dbReference type="PANTHER" id="PTHR11662:SF455">
    <property type="entry name" value="GH23975P"/>
    <property type="match status" value="1"/>
</dbReference>
<keyword evidence="4" id="KW-0769">Symport</keyword>
<dbReference type="InterPro" id="IPR011701">
    <property type="entry name" value="MFS"/>
</dbReference>
<evidence type="ECO:0000256" key="5">
    <source>
        <dbReference type="ARBA" id="ARBA00022989"/>
    </source>
</evidence>
<evidence type="ECO:0000256" key="1">
    <source>
        <dbReference type="ARBA" id="ARBA00004141"/>
    </source>
</evidence>
<comment type="subcellular location">
    <subcellularLocation>
        <location evidence="1">Membrane</location>
        <topology evidence="1">Multi-pass membrane protein</topology>
    </subcellularLocation>
</comment>
<keyword evidence="2" id="KW-0813">Transport</keyword>
<feature type="transmembrane region" description="Helical" evidence="7">
    <location>
        <begin position="242"/>
        <end position="263"/>
    </location>
</feature>
<reference evidence="9" key="1">
    <citation type="submission" date="2021-05" db="EMBL/GenBank/DDBJ databases">
        <authorList>
            <person name="Alioto T."/>
            <person name="Alioto T."/>
            <person name="Gomez Garrido J."/>
        </authorList>
    </citation>
    <scope>NUCLEOTIDE SEQUENCE</scope>
</reference>
<feature type="transmembrane region" description="Helical" evidence="7">
    <location>
        <begin position="412"/>
        <end position="432"/>
    </location>
</feature>
<evidence type="ECO:0000256" key="4">
    <source>
        <dbReference type="ARBA" id="ARBA00022847"/>
    </source>
</evidence>
<feature type="transmembrane region" description="Helical" evidence="7">
    <location>
        <begin position="118"/>
        <end position="142"/>
    </location>
</feature>
<keyword evidence="5 7" id="KW-1133">Transmembrane helix</keyword>
<proteinExistence type="predicted"/>
<feature type="transmembrane region" description="Helical" evidence="7">
    <location>
        <begin position="349"/>
        <end position="368"/>
    </location>
</feature>
<evidence type="ECO:0000259" key="8">
    <source>
        <dbReference type="PROSITE" id="PS50850"/>
    </source>
</evidence>
<feature type="transmembrane region" description="Helical" evidence="7">
    <location>
        <begin position="380"/>
        <end position="400"/>
    </location>
</feature>
<dbReference type="PANTHER" id="PTHR11662">
    <property type="entry name" value="SOLUTE CARRIER FAMILY 17"/>
    <property type="match status" value="1"/>
</dbReference>
<protein>
    <submittedName>
        <fullName evidence="9">Sialin</fullName>
    </submittedName>
</protein>
<dbReference type="AlphaFoldDB" id="A0A8D8AG78"/>
<dbReference type="EMBL" id="HBUE01031156">
    <property type="protein sequence ID" value="CAG6456549.1"/>
    <property type="molecule type" value="Transcribed_RNA"/>
</dbReference>
<accession>A0A8D8AG78</accession>
<dbReference type="SUPFAM" id="SSF103473">
    <property type="entry name" value="MFS general substrate transporter"/>
    <property type="match status" value="1"/>
</dbReference>
<dbReference type="InterPro" id="IPR020846">
    <property type="entry name" value="MFS_dom"/>
</dbReference>
<organism evidence="9">
    <name type="scientific">Culex pipiens</name>
    <name type="common">House mosquito</name>
    <dbReference type="NCBI Taxonomy" id="7175"/>
    <lineage>
        <taxon>Eukaryota</taxon>
        <taxon>Metazoa</taxon>
        <taxon>Ecdysozoa</taxon>
        <taxon>Arthropoda</taxon>
        <taxon>Hexapoda</taxon>
        <taxon>Insecta</taxon>
        <taxon>Pterygota</taxon>
        <taxon>Neoptera</taxon>
        <taxon>Endopterygota</taxon>
        <taxon>Diptera</taxon>
        <taxon>Nematocera</taxon>
        <taxon>Culicoidea</taxon>
        <taxon>Culicidae</taxon>
        <taxon>Culicinae</taxon>
        <taxon>Culicini</taxon>
        <taxon>Culex</taxon>
        <taxon>Culex</taxon>
    </lineage>
</organism>
<keyword evidence="6 7" id="KW-0472">Membrane</keyword>
<dbReference type="FunFam" id="1.20.1250.20:FF:000423">
    <property type="entry name" value="Putative inorganic phosphate cotransporter-like Protein"/>
    <property type="match status" value="1"/>
</dbReference>
<dbReference type="GO" id="GO:0016020">
    <property type="term" value="C:membrane"/>
    <property type="evidence" value="ECO:0007669"/>
    <property type="project" value="UniProtKB-SubCell"/>
</dbReference>
<evidence type="ECO:0000256" key="6">
    <source>
        <dbReference type="ARBA" id="ARBA00023136"/>
    </source>
</evidence>
<dbReference type="PROSITE" id="PS50850">
    <property type="entry name" value="MFS"/>
    <property type="match status" value="1"/>
</dbReference>
<dbReference type="GO" id="GO:0006820">
    <property type="term" value="P:monoatomic anion transport"/>
    <property type="evidence" value="ECO:0007669"/>
    <property type="project" value="TreeGrafter"/>
</dbReference>
<feature type="transmembrane region" description="Helical" evidence="7">
    <location>
        <begin position="324"/>
        <end position="343"/>
    </location>
</feature>
<evidence type="ECO:0000256" key="3">
    <source>
        <dbReference type="ARBA" id="ARBA00022692"/>
    </source>
</evidence>
<sequence>MDPAQSSKLSDGIEAPWWKLWAKRRNIVMLMAFFCMQVVYLTRLSLNVTVDAMKADLGQSWDNEQLVSSFFYGMLVTQIPGGFLASKFGCTNVITVGIAGTSVLTIFTPLAAYGGAGWILAVRVLQGMFQGVVFPCLLDLWARWAPPSERTNRVMVTFVGISVGTLKAIVIGELLVESVSWESVFYIFGVAGCLWCVAWFKMIRKSPDEDRSITDGEKEFIMQTLGNAEGQSEDVKHPWKEIFTSTAVLACAIAGFCQNWGLFNTLNMFPTFLKDALHYDLSSAGFLTTLPYVSAIKGLTVAGSLADRLQVKGLQTATQVRRNFTCASFIAQLIFMLAGALVLNPTAAIILMTIAVAMGSFAWAGYVVNLLDMSPKSAGVLMGVVGTFGTVADIVSPVATGSLTASSLVEDWNVVFFVTAGLYLLGCVVYWFMASGELQPWSVEKKPRDRQNDQSAIKYSV</sequence>
<dbReference type="Gene3D" id="1.20.1250.20">
    <property type="entry name" value="MFS general substrate transporter like domains"/>
    <property type="match status" value="2"/>
</dbReference>
<feature type="transmembrane region" description="Helical" evidence="7">
    <location>
        <begin position="27"/>
        <end position="46"/>
    </location>
</feature>